<evidence type="ECO:0000256" key="5">
    <source>
        <dbReference type="ARBA" id="ARBA00022692"/>
    </source>
</evidence>
<proteinExistence type="predicted"/>
<protein>
    <submittedName>
        <fullName evidence="11">Glycosyltransferase family 39 protein</fullName>
        <ecNumber evidence="11">2.4.-.-</ecNumber>
    </submittedName>
</protein>
<feature type="domain" description="Glycosyltransferase RgtA/B/C/D-like" evidence="10">
    <location>
        <begin position="61"/>
        <end position="214"/>
    </location>
</feature>
<feature type="transmembrane region" description="Helical" evidence="9">
    <location>
        <begin position="134"/>
        <end position="152"/>
    </location>
</feature>
<evidence type="ECO:0000256" key="8">
    <source>
        <dbReference type="SAM" id="MobiDB-lite"/>
    </source>
</evidence>
<keyword evidence="6 9" id="KW-1133">Transmembrane helix</keyword>
<reference evidence="11 12" key="2">
    <citation type="submission" date="2023-10" db="EMBL/GenBank/DDBJ databases">
        <authorList>
            <person name="Han X.F."/>
        </authorList>
    </citation>
    <scope>NUCLEOTIDE SEQUENCE [LARGE SCALE GENOMIC DNA]</scope>
    <source>
        <strain evidence="11 12">KCTC 39840</strain>
    </source>
</reference>
<dbReference type="EC" id="2.4.-.-" evidence="11"/>
<keyword evidence="4 11" id="KW-0808">Transferase</keyword>
<dbReference type="Pfam" id="PF13231">
    <property type="entry name" value="PMT_2"/>
    <property type="match status" value="1"/>
</dbReference>
<dbReference type="EMBL" id="JAWSTH010000007">
    <property type="protein sequence ID" value="MDW5593639.1"/>
    <property type="molecule type" value="Genomic_DNA"/>
</dbReference>
<dbReference type="RefSeq" id="WP_318595899.1">
    <property type="nucleotide sequence ID" value="NZ_JAWSTH010000007.1"/>
</dbReference>
<evidence type="ECO:0000313" key="12">
    <source>
        <dbReference type="Proteomes" id="UP001284601"/>
    </source>
</evidence>
<evidence type="ECO:0000256" key="3">
    <source>
        <dbReference type="ARBA" id="ARBA00022676"/>
    </source>
</evidence>
<keyword evidence="12" id="KW-1185">Reference proteome</keyword>
<keyword evidence="5 9" id="KW-0812">Transmembrane</keyword>
<feature type="region of interest" description="Disordered" evidence="8">
    <location>
        <begin position="420"/>
        <end position="448"/>
    </location>
</feature>
<keyword evidence="2" id="KW-1003">Cell membrane</keyword>
<keyword evidence="7 9" id="KW-0472">Membrane</keyword>
<comment type="caution">
    <text evidence="11">The sequence shown here is derived from an EMBL/GenBank/DDBJ whole genome shotgun (WGS) entry which is preliminary data.</text>
</comment>
<sequence>MSRRPPAPPWLPLGAIVLLAALLRIPTLGQQSIWFDEAATWQLTQLPFGDMLSALPDRESNPPLFYVLEWLTTRVVGDSEFGLRLVSAIAGMLLVPVAFALGRRIGGDRAGLATALLIAVNPLLVWFSQEARSYELVALLSAASLLLFLRALDDERPRWLGWWALLSALALCSHYFACFVLAPQLLWLLWRHPRRRAVLAAIGALAVVALALLPMLLAQRDNPYDIAGASIVTRLAQIPKQFLLGYRGPLAVASILLGTALIAGALWLLLRHAERRTRERALLVGAIGLCGLALPLAGAVVGADYLNARNLIPALVPLAATLGAGFATVEPRHGWRVGAALATLLSLLSVAIVVAVAVDKEYQRPDWKGLARALGDSDEDRAIVISPANGEVALQYYRRPMHMLPYGGRELREVDVVSVAGSTGPGDPPRLPQQVGTAPSVGAYGPPERTQTDTYVMLRFRQPTPSLLQPEPIATVRFSVLPPAVNLLPASR</sequence>
<accession>A0ABU4HLN5</accession>
<evidence type="ECO:0000259" key="10">
    <source>
        <dbReference type="Pfam" id="PF13231"/>
    </source>
</evidence>
<feature type="transmembrane region" description="Helical" evidence="9">
    <location>
        <begin position="335"/>
        <end position="358"/>
    </location>
</feature>
<dbReference type="Proteomes" id="UP001284601">
    <property type="component" value="Unassembled WGS sequence"/>
</dbReference>
<feature type="transmembrane region" description="Helical" evidence="9">
    <location>
        <begin position="282"/>
        <end position="303"/>
    </location>
</feature>
<dbReference type="PANTHER" id="PTHR33908:SF11">
    <property type="entry name" value="MEMBRANE PROTEIN"/>
    <property type="match status" value="1"/>
</dbReference>
<dbReference type="PANTHER" id="PTHR33908">
    <property type="entry name" value="MANNOSYLTRANSFERASE YKCB-RELATED"/>
    <property type="match status" value="1"/>
</dbReference>
<feature type="transmembrane region" description="Helical" evidence="9">
    <location>
        <begin position="310"/>
        <end position="329"/>
    </location>
</feature>
<comment type="subcellular location">
    <subcellularLocation>
        <location evidence="1">Cell membrane</location>
        <topology evidence="1">Multi-pass membrane protein</topology>
    </subcellularLocation>
</comment>
<evidence type="ECO:0000256" key="2">
    <source>
        <dbReference type="ARBA" id="ARBA00022475"/>
    </source>
</evidence>
<organism evidence="11 12">
    <name type="scientific">Conexibacter stalactiti</name>
    <dbReference type="NCBI Taxonomy" id="1940611"/>
    <lineage>
        <taxon>Bacteria</taxon>
        <taxon>Bacillati</taxon>
        <taxon>Actinomycetota</taxon>
        <taxon>Thermoleophilia</taxon>
        <taxon>Solirubrobacterales</taxon>
        <taxon>Conexibacteraceae</taxon>
        <taxon>Conexibacter</taxon>
    </lineage>
</organism>
<evidence type="ECO:0000256" key="9">
    <source>
        <dbReference type="SAM" id="Phobius"/>
    </source>
</evidence>
<dbReference type="InterPro" id="IPR038731">
    <property type="entry name" value="RgtA/B/C-like"/>
</dbReference>
<name>A0ABU4HLN5_9ACTN</name>
<keyword evidence="3 11" id="KW-0328">Glycosyltransferase</keyword>
<reference evidence="12" key="1">
    <citation type="submission" date="2023-07" db="EMBL/GenBank/DDBJ databases">
        <title>Conexibacter stalactiti sp. nov., isolated from stalactites in a lava cave and emended description of the genus Conexibacter.</title>
        <authorList>
            <person name="Lee S.D."/>
        </authorList>
    </citation>
    <scope>NUCLEOTIDE SEQUENCE [LARGE SCALE GENOMIC DNA]</scope>
    <source>
        <strain evidence="12">KCTC 39840</strain>
    </source>
</reference>
<evidence type="ECO:0000256" key="6">
    <source>
        <dbReference type="ARBA" id="ARBA00022989"/>
    </source>
</evidence>
<evidence type="ECO:0000313" key="11">
    <source>
        <dbReference type="EMBL" id="MDW5593639.1"/>
    </source>
</evidence>
<feature type="transmembrane region" description="Helical" evidence="9">
    <location>
        <begin position="110"/>
        <end position="128"/>
    </location>
</feature>
<gene>
    <name evidence="11" type="ORF">R7226_04785</name>
</gene>
<evidence type="ECO:0000256" key="7">
    <source>
        <dbReference type="ARBA" id="ARBA00023136"/>
    </source>
</evidence>
<evidence type="ECO:0000256" key="1">
    <source>
        <dbReference type="ARBA" id="ARBA00004651"/>
    </source>
</evidence>
<evidence type="ECO:0000256" key="4">
    <source>
        <dbReference type="ARBA" id="ARBA00022679"/>
    </source>
</evidence>
<feature type="transmembrane region" description="Helical" evidence="9">
    <location>
        <begin position="81"/>
        <end position="101"/>
    </location>
</feature>
<feature type="transmembrane region" description="Helical" evidence="9">
    <location>
        <begin position="197"/>
        <end position="217"/>
    </location>
</feature>
<dbReference type="GO" id="GO:0016757">
    <property type="term" value="F:glycosyltransferase activity"/>
    <property type="evidence" value="ECO:0007669"/>
    <property type="project" value="UniProtKB-KW"/>
</dbReference>
<feature type="transmembrane region" description="Helical" evidence="9">
    <location>
        <begin position="250"/>
        <end position="270"/>
    </location>
</feature>
<dbReference type="InterPro" id="IPR050297">
    <property type="entry name" value="LipidA_mod_glycosyltrf_83"/>
</dbReference>